<sequence length="435" mass="49679">MALKPLWRLIAGFIWFQVQRICVGILESIVLFLNGTRKKIRENNDIYARSARISSVQKWTLFDPWSAYNSTWNLMTWHEGFVHPEYVLKDEVSLYCMTDEEAWFVEAPEGVEVWKSEYSAFHKIAQHEHAENVIKMPLRSFYLLADKISDVKQTLIFLDFVPRSGSTLVGQIFEETGVCVNYSEPHFLNMFWGAQDHQKRLKITKAAIIFYCKPRKQLTSAFIFKSAPMGASLAPVIFELFPDAKLLHLTRNVIPNVISMTKVQQVVTVSRLFRAFVKIPCVGGMIRHKVLESLNLPLDDYIGKLLDESDNPDMFIGCYVHNYIHAIYMKKHSNAEYRMPVIKYEDLLSNREANIEAVFNFCGLDMNLVHKAMAAFSKDSQAGSPLGKDQLKKNASAPNRVNNEALVNEIRKLGEYFGLGDVSGDFRLPGTITSS</sequence>
<dbReference type="AlphaFoldDB" id="R7TYB5"/>
<dbReference type="HOGENOM" id="CLU_034499_1_0_1"/>
<dbReference type="InterPro" id="IPR027417">
    <property type="entry name" value="P-loop_NTPase"/>
</dbReference>
<dbReference type="OrthoDB" id="5912733at2759"/>
<dbReference type="EMBL" id="AMQN01010405">
    <property type="status" value="NOT_ANNOTATED_CDS"/>
    <property type="molecule type" value="Genomic_DNA"/>
</dbReference>
<name>R7TYB5_CAPTE</name>
<dbReference type="GO" id="GO:0008146">
    <property type="term" value="F:sulfotransferase activity"/>
    <property type="evidence" value="ECO:0007669"/>
    <property type="project" value="InterPro"/>
</dbReference>
<evidence type="ECO:0000259" key="1">
    <source>
        <dbReference type="Pfam" id="PF00685"/>
    </source>
</evidence>
<proteinExistence type="predicted"/>
<feature type="domain" description="Sulfotransferase" evidence="1">
    <location>
        <begin position="161"/>
        <end position="371"/>
    </location>
</feature>
<organism evidence="2">
    <name type="scientific">Capitella teleta</name>
    <name type="common">Polychaete worm</name>
    <dbReference type="NCBI Taxonomy" id="283909"/>
    <lineage>
        <taxon>Eukaryota</taxon>
        <taxon>Metazoa</taxon>
        <taxon>Spiralia</taxon>
        <taxon>Lophotrochozoa</taxon>
        <taxon>Annelida</taxon>
        <taxon>Polychaeta</taxon>
        <taxon>Sedentaria</taxon>
        <taxon>Scolecida</taxon>
        <taxon>Capitellidae</taxon>
        <taxon>Capitella</taxon>
    </lineage>
</organism>
<gene>
    <name evidence="2" type="ORF">CAPTEDRAFT_190837</name>
</gene>
<dbReference type="Proteomes" id="UP000014760">
    <property type="component" value="Unassembled WGS sequence"/>
</dbReference>
<dbReference type="EMBL" id="KB307721">
    <property type="protein sequence ID" value="ELT98622.1"/>
    <property type="molecule type" value="Genomic_DNA"/>
</dbReference>
<dbReference type="SUPFAM" id="SSF52540">
    <property type="entry name" value="P-loop containing nucleoside triphosphate hydrolases"/>
    <property type="match status" value="1"/>
</dbReference>
<dbReference type="PANTHER" id="PTHR33844">
    <property type="entry name" value="SULFOTRANSFER_1 DOMAIN-CONTAINING PROTEIN"/>
    <property type="match status" value="1"/>
</dbReference>
<protein>
    <recommendedName>
        <fullName evidence="1">Sulfotransferase domain-containing protein</fullName>
    </recommendedName>
</protein>
<keyword evidence="4" id="KW-1185">Reference proteome</keyword>
<evidence type="ECO:0000313" key="3">
    <source>
        <dbReference type="EnsemblMetazoa" id="CapteP190837"/>
    </source>
</evidence>
<evidence type="ECO:0000313" key="4">
    <source>
        <dbReference type="Proteomes" id="UP000014760"/>
    </source>
</evidence>
<reference evidence="4" key="1">
    <citation type="submission" date="2012-12" db="EMBL/GenBank/DDBJ databases">
        <authorList>
            <person name="Hellsten U."/>
            <person name="Grimwood J."/>
            <person name="Chapman J.A."/>
            <person name="Shapiro H."/>
            <person name="Aerts A."/>
            <person name="Otillar R.P."/>
            <person name="Terry A.Y."/>
            <person name="Boore J.L."/>
            <person name="Simakov O."/>
            <person name="Marletaz F."/>
            <person name="Cho S.-J."/>
            <person name="Edsinger-Gonzales E."/>
            <person name="Havlak P."/>
            <person name="Kuo D.-H."/>
            <person name="Larsson T."/>
            <person name="Lv J."/>
            <person name="Arendt D."/>
            <person name="Savage R."/>
            <person name="Osoegawa K."/>
            <person name="de Jong P."/>
            <person name="Lindberg D.R."/>
            <person name="Seaver E.C."/>
            <person name="Weisblat D.A."/>
            <person name="Putnam N.H."/>
            <person name="Grigoriev I.V."/>
            <person name="Rokhsar D.S."/>
        </authorList>
    </citation>
    <scope>NUCLEOTIDE SEQUENCE</scope>
    <source>
        <strain evidence="4">I ESC-2004</strain>
    </source>
</reference>
<dbReference type="PANTHER" id="PTHR33844:SF1">
    <property type="entry name" value="SULFOTRANSFERASE DOMAIN-CONTAINING PROTEIN"/>
    <property type="match status" value="1"/>
</dbReference>
<reference evidence="3" key="3">
    <citation type="submission" date="2015-06" db="UniProtKB">
        <authorList>
            <consortium name="EnsemblMetazoa"/>
        </authorList>
    </citation>
    <scope>IDENTIFICATION</scope>
</reference>
<dbReference type="InterPro" id="IPR000863">
    <property type="entry name" value="Sulfotransferase_dom"/>
</dbReference>
<reference evidence="2 4" key="2">
    <citation type="journal article" date="2013" name="Nature">
        <title>Insights into bilaterian evolution from three spiralian genomes.</title>
        <authorList>
            <person name="Simakov O."/>
            <person name="Marletaz F."/>
            <person name="Cho S.J."/>
            <person name="Edsinger-Gonzales E."/>
            <person name="Havlak P."/>
            <person name="Hellsten U."/>
            <person name="Kuo D.H."/>
            <person name="Larsson T."/>
            <person name="Lv J."/>
            <person name="Arendt D."/>
            <person name="Savage R."/>
            <person name="Osoegawa K."/>
            <person name="de Jong P."/>
            <person name="Grimwood J."/>
            <person name="Chapman J.A."/>
            <person name="Shapiro H."/>
            <person name="Aerts A."/>
            <person name="Otillar R.P."/>
            <person name="Terry A.Y."/>
            <person name="Boore J.L."/>
            <person name="Grigoriev I.V."/>
            <person name="Lindberg D.R."/>
            <person name="Seaver E.C."/>
            <person name="Weisblat D.A."/>
            <person name="Putnam N.H."/>
            <person name="Rokhsar D.S."/>
        </authorList>
    </citation>
    <scope>NUCLEOTIDE SEQUENCE</scope>
    <source>
        <strain evidence="2 4">I ESC-2004</strain>
    </source>
</reference>
<accession>R7TYB5</accession>
<dbReference type="Gene3D" id="3.40.50.300">
    <property type="entry name" value="P-loop containing nucleotide triphosphate hydrolases"/>
    <property type="match status" value="1"/>
</dbReference>
<dbReference type="EnsemblMetazoa" id="CapteT190837">
    <property type="protein sequence ID" value="CapteP190837"/>
    <property type="gene ID" value="CapteG190837"/>
</dbReference>
<dbReference type="Pfam" id="PF00685">
    <property type="entry name" value="Sulfotransfer_1"/>
    <property type="match status" value="1"/>
</dbReference>
<evidence type="ECO:0000313" key="2">
    <source>
        <dbReference type="EMBL" id="ELT98622.1"/>
    </source>
</evidence>